<reference evidence="6 7" key="1">
    <citation type="journal article" date="2017" name="Int. J. Syst. Evol. Microbiol.">
        <title>Marinicauda algicola sp. nov., isolated from a marine red alga Rhodosorus marinus.</title>
        <authorList>
            <person name="Jeong S.E."/>
            <person name="Jeon S.H."/>
            <person name="Chun B.H."/>
            <person name="Kim D.W."/>
            <person name="Jeon C.O."/>
        </authorList>
    </citation>
    <scope>NUCLEOTIDE SEQUENCE [LARGE SCALE GENOMIC DNA]</scope>
    <source>
        <strain evidence="6 7">JCM 31718</strain>
    </source>
</reference>
<dbReference type="RefSeq" id="WP_135996345.1">
    <property type="nucleotide sequence ID" value="NZ_CP071057.1"/>
</dbReference>
<comment type="caution">
    <text evidence="6">The sequence shown here is derived from an EMBL/GenBank/DDBJ whole genome shotgun (WGS) entry which is preliminary data.</text>
</comment>
<dbReference type="GO" id="GO:0009251">
    <property type="term" value="P:glucan catabolic process"/>
    <property type="evidence" value="ECO:0007669"/>
    <property type="project" value="TreeGrafter"/>
</dbReference>
<sequence>MQALRRTGLALACVLLCACSDTGERAVAEAFAPPADAVGFTRCLNLGGALEAGYEGEWGYTIEDAHLAAIAQAGFEAVRLPVNWAGHAGPAPRYRIDPAFLARVDHVIETALGEGLQVVLDVHHFEALMDDPEGESARLRAIWAQLSGHYAGWPDGLVFELLNEPNGAMDAARVNAMNGELLALIREDNPERRVVLATPRWANIEGLFELEPPDDPHIVLSFHYYSPFDFTHQGAPWTDRERTGLSWGSPRERAEITADFRAVDAFAQARGLPVLLGEFGVYGEVPLPARAQWTRAVREAAEARGFAWCHWDFASSFPVYQTGEARWIEDMRAALLD</sequence>
<organism evidence="6 7">
    <name type="scientific">Marinicauda algicola</name>
    <dbReference type="NCBI Taxonomy" id="2029849"/>
    <lineage>
        <taxon>Bacteria</taxon>
        <taxon>Pseudomonadati</taxon>
        <taxon>Pseudomonadota</taxon>
        <taxon>Alphaproteobacteria</taxon>
        <taxon>Maricaulales</taxon>
        <taxon>Maricaulaceae</taxon>
        <taxon>Marinicauda</taxon>
    </lineage>
</organism>
<dbReference type="PANTHER" id="PTHR31297:SF17">
    <property type="entry name" value="ENDOGLUCANASE"/>
    <property type="match status" value="1"/>
</dbReference>
<dbReference type="EMBL" id="SRXW01000003">
    <property type="protein sequence ID" value="TGY88499.1"/>
    <property type="molecule type" value="Genomic_DNA"/>
</dbReference>
<dbReference type="InterPro" id="IPR018087">
    <property type="entry name" value="Glyco_hydro_5_CS"/>
</dbReference>
<keyword evidence="3 4" id="KW-0326">Glycosidase</keyword>
<evidence type="ECO:0000256" key="3">
    <source>
        <dbReference type="ARBA" id="ARBA00023295"/>
    </source>
</evidence>
<evidence type="ECO:0000259" key="5">
    <source>
        <dbReference type="Pfam" id="PF00150"/>
    </source>
</evidence>
<keyword evidence="2 4" id="KW-0378">Hydrolase</keyword>
<dbReference type="Proteomes" id="UP000308054">
    <property type="component" value="Unassembled WGS sequence"/>
</dbReference>
<keyword evidence="7" id="KW-1185">Reference proteome</keyword>
<dbReference type="InterPro" id="IPR001547">
    <property type="entry name" value="Glyco_hydro_5"/>
</dbReference>
<evidence type="ECO:0000256" key="4">
    <source>
        <dbReference type="RuleBase" id="RU361153"/>
    </source>
</evidence>
<dbReference type="InterPro" id="IPR050386">
    <property type="entry name" value="Glycosyl_hydrolase_5"/>
</dbReference>
<dbReference type="InterPro" id="IPR017853">
    <property type="entry name" value="GH"/>
</dbReference>
<evidence type="ECO:0000313" key="6">
    <source>
        <dbReference type="EMBL" id="TGY88499.1"/>
    </source>
</evidence>
<dbReference type="GO" id="GO:0005576">
    <property type="term" value="C:extracellular region"/>
    <property type="evidence" value="ECO:0007669"/>
    <property type="project" value="TreeGrafter"/>
</dbReference>
<comment type="similarity">
    <text evidence="4">Belongs to the glycosyl hydrolase 5 (cellulase A) family.</text>
</comment>
<dbReference type="Gene3D" id="3.20.20.80">
    <property type="entry name" value="Glycosidases"/>
    <property type="match status" value="1"/>
</dbReference>
<gene>
    <name evidence="6" type="ORF">E5163_11830</name>
</gene>
<name>A0A4V3RY04_9PROT</name>
<dbReference type="AlphaFoldDB" id="A0A4V3RY04"/>
<keyword evidence="1" id="KW-0732">Signal</keyword>
<dbReference type="PROSITE" id="PS00659">
    <property type="entry name" value="GLYCOSYL_HYDROL_F5"/>
    <property type="match status" value="1"/>
</dbReference>
<dbReference type="GO" id="GO:0008422">
    <property type="term" value="F:beta-glucosidase activity"/>
    <property type="evidence" value="ECO:0007669"/>
    <property type="project" value="TreeGrafter"/>
</dbReference>
<dbReference type="GO" id="GO:0009986">
    <property type="term" value="C:cell surface"/>
    <property type="evidence" value="ECO:0007669"/>
    <property type="project" value="TreeGrafter"/>
</dbReference>
<dbReference type="PANTHER" id="PTHR31297">
    <property type="entry name" value="GLUCAN ENDO-1,6-BETA-GLUCOSIDASE B"/>
    <property type="match status" value="1"/>
</dbReference>
<dbReference type="Pfam" id="PF00150">
    <property type="entry name" value="Cellulase"/>
    <property type="match status" value="1"/>
</dbReference>
<dbReference type="SUPFAM" id="SSF51445">
    <property type="entry name" value="(Trans)glycosidases"/>
    <property type="match status" value="1"/>
</dbReference>
<proteinExistence type="inferred from homology"/>
<feature type="domain" description="Glycoside hydrolase family 5" evidence="5">
    <location>
        <begin position="52"/>
        <end position="313"/>
    </location>
</feature>
<accession>A0A4V3RY04</accession>
<protein>
    <submittedName>
        <fullName evidence="6">Glycoside hydrolase family 5 protein</fullName>
    </submittedName>
</protein>
<evidence type="ECO:0000256" key="2">
    <source>
        <dbReference type="ARBA" id="ARBA00022801"/>
    </source>
</evidence>
<dbReference type="OrthoDB" id="9800955at2"/>
<dbReference type="PROSITE" id="PS51257">
    <property type="entry name" value="PROKAR_LIPOPROTEIN"/>
    <property type="match status" value="1"/>
</dbReference>
<evidence type="ECO:0000256" key="1">
    <source>
        <dbReference type="ARBA" id="ARBA00022729"/>
    </source>
</evidence>
<evidence type="ECO:0000313" key="7">
    <source>
        <dbReference type="Proteomes" id="UP000308054"/>
    </source>
</evidence>